<evidence type="ECO:0000313" key="4">
    <source>
        <dbReference type="Proteomes" id="UP000238924"/>
    </source>
</evidence>
<organism evidence="3 4">
    <name type="scientific">Brachyspira murdochii</name>
    <dbReference type="NCBI Taxonomy" id="84378"/>
    <lineage>
        <taxon>Bacteria</taxon>
        <taxon>Pseudomonadati</taxon>
        <taxon>Spirochaetota</taxon>
        <taxon>Spirochaetia</taxon>
        <taxon>Brachyspirales</taxon>
        <taxon>Brachyspiraceae</taxon>
        <taxon>Brachyspira</taxon>
    </lineage>
</organism>
<accession>A0ABX5B1L5</accession>
<dbReference type="RefSeq" id="WP_104619067.1">
    <property type="nucleotide sequence ID" value="NZ_JJMJ01000232.1"/>
</dbReference>
<protein>
    <submittedName>
        <fullName evidence="3">Uncharacterized protein</fullName>
    </submittedName>
</protein>
<gene>
    <name evidence="3" type="ORF">DJ52_12940</name>
</gene>
<comment type="caution">
    <text evidence="3">The sequence shown here is derived from an EMBL/GenBank/DDBJ whole genome shotgun (WGS) entry which is preliminary data.</text>
</comment>
<proteinExistence type="predicted"/>
<dbReference type="Proteomes" id="UP000238924">
    <property type="component" value="Unassembled WGS sequence"/>
</dbReference>
<feature type="compositionally biased region" description="Low complexity" evidence="2">
    <location>
        <begin position="29"/>
        <end position="44"/>
    </location>
</feature>
<feature type="coiled-coil region" evidence="1">
    <location>
        <begin position="67"/>
        <end position="94"/>
    </location>
</feature>
<feature type="region of interest" description="Disordered" evidence="2">
    <location>
        <begin position="24"/>
        <end position="46"/>
    </location>
</feature>
<evidence type="ECO:0000313" key="3">
    <source>
        <dbReference type="EMBL" id="PPS21095.1"/>
    </source>
</evidence>
<dbReference type="PROSITE" id="PS51257">
    <property type="entry name" value="PROKAR_LIPOPROTEIN"/>
    <property type="match status" value="1"/>
</dbReference>
<keyword evidence="1" id="KW-0175">Coiled coil</keyword>
<reference evidence="3 4" key="1">
    <citation type="submission" date="2014-04" db="EMBL/GenBank/DDBJ databases">
        <title>Whole genome sequence of 'Brachyspira hampsonii' D13-03603F2.</title>
        <authorList>
            <person name="Patterson A.H."/>
            <person name="Chaban B."/>
            <person name="Fernando C."/>
            <person name="Harding J.C."/>
            <person name="Hill J.E."/>
        </authorList>
    </citation>
    <scope>NUCLEOTIDE SEQUENCE [LARGE SCALE GENOMIC DNA]</scope>
    <source>
        <strain evidence="3 4">D13-03603F2</strain>
    </source>
</reference>
<dbReference type="EMBL" id="JJMJ01000232">
    <property type="protein sequence ID" value="PPS21095.1"/>
    <property type="molecule type" value="Genomic_DNA"/>
</dbReference>
<evidence type="ECO:0000256" key="2">
    <source>
        <dbReference type="SAM" id="MobiDB-lite"/>
    </source>
</evidence>
<keyword evidence="4" id="KW-1185">Reference proteome</keyword>
<evidence type="ECO:0000256" key="1">
    <source>
        <dbReference type="SAM" id="Coils"/>
    </source>
</evidence>
<sequence>MKKLISIIAAFIFMIAIISCGGGNKEANQTEQSQNTNSQTSSDNQKAEAKKEFFDMKYVYKGVRVDKAKFDEELKNTRENNEYAKRNFDFLNRKFANDDERKKYSIEFISNVNYDPFSETFSTWDRYNEDLTDYYADEYLYVEQNLALKKAREELLKLNKKDAEVYLALFLSHFACDSLYYFEEEKKYLTEWKKAGGSNIAMMISKYDDDDAYSGKMKLVDYIIEAPDSLRAEKLVADAYNNGFVRYITKNTGYIDLFNENNYSLSSIELEGTAHVASVNIVPEIVNTNIINKYLKTYVTNRLSNDKLYFDDAEYFRNYYGIDFMEYYDGWNGLSFLEFKKNTFLIESRANMHYYNPEFMNEHIYASFEEIKTYNFRLGDIDKVESAEINSISTNDLKDYTKGSKFISFGKFNEEKYLEYIDETMGWRIYFPSFFLCDINNDGKEELMLSGDYDYGGGRGGTVNFTLLLKENLEVDFDSEIGKLINNKDFQDLNCIQKIYTEDGKNKIFLLDKSYNKALDIFIDNNEIKNADYFDYITYTYQPKLEWKGSILYGMPEGALKTDASFDMSKAENASDKAIVSDRTLRMADKLISDAYFAKKSTLDKQGQEELLEQRRAEIKTIQEAKGDIKAIETEMLKILNLQ</sequence>
<name>A0ABX5B1L5_9SPIR</name>